<keyword evidence="2" id="KW-1133">Transmembrane helix</keyword>
<sequence length="115" mass="13608">MKYILLVLICSIIAIIIYNLLNVYLLKKIKVNKWIILALAILVFFLPIFFNNFNLNQYILVPVQSILFVILLLWFFDLVSMGKVKKEKQIKIKPKAKPNRVKNMSNNEELKNKKR</sequence>
<keyword evidence="2" id="KW-0472">Membrane</keyword>
<dbReference type="Proteomes" id="UP000736583">
    <property type="component" value="Unassembled WGS sequence"/>
</dbReference>
<dbReference type="RefSeq" id="WP_032121482.1">
    <property type="nucleotide sequence ID" value="NZ_JAHLQL010000001.1"/>
</dbReference>
<evidence type="ECO:0000313" key="3">
    <source>
        <dbReference type="EMBL" id="MBU5590520.1"/>
    </source>
</evidence>
<keyword evidence="2" id="KW-0812">Transmembrane</keyword>
<protein>
    <submittedName>
        <fullName evidence="3">Uncharacterized protein</fullName>
    </submittedName>
</protein>
<keyword evidence="4" id="KW-1185">Reference proteome</keyword>
<feature type="transmembrane region" description="Helical" evidence="2">
    <location>
        <begin position="6"/>
        <end position="25"/>
    </location>
</feature>
<proteinExistence type="predicted"/>
<feature type="transmembrane region" description="Helical" evidence="2">
    <location>
        <begin position="59"/>
        <end position="79"/>
    </location>
</feature>
<gene>
    <name evidence="3" type="ORF">KQI89_01970</name>
</gene>
<evidence type="ECO:0000313" key="4">
    <source>
        <dbReference type="Proteomes" id="UP000736583"/>
    </source>
</evidence>
<feature type="transmembrane region" description="Helical" evidence="2">
    <location>
        <begin position="34"/>
        <end position="53"/>
    </location>
</feature>
<evidence type="ECO:0000256" key="1">
    <source>
        <dbReference type="SAM" id="MobiDB-lite"/>
    </source>
</evidence>
<organism evidence="3 4">
    <name type="scientific">Clostridium simiarum</name>
    <dbReference type="NCBI Taxonomy" id="2841506"/>
    <lineage>
        <taxon>Bacteria</taxon>
        <taxon>Bacillati</taxon>
        <taxon>Bacillota</taxon>
        <taxon>Clostridia</taxon>
        <taxon>Eubacteriales</taxon>
        <taxon>Clostridiaceae</taxon>
        <taxon>Clostridium</taxon>
    </lineage>
</organism>
<reference evidence="3 4" key="1">
    <citation type="submission" date="2021-06" db="EMBL/GenBank/DDBJ databases">
        <authorList>
            <person name="Sun Q."/>
            <person name="Li D."/>
        </authorList>
    </citation>
    <scope>NUCLEOTIDE SEQUENCE [LARGE SCALE GENOMIC DNA]</scope>
    <source>
        <strain evidence="3 4">MSJ-4</strain>
    </source>
</reference>
<feature type="region of interest" description="Disordered" evidence="1">
    <location>
        <begin position="93"/>
        <end position="115"/>
    </location>
</feature>
<name>A0ABS6EWB1_9CLOT</name>
<comment type="caution">
    <text evidence="3">The sequence shown here is derived from an EMBL/GenBank/DDBJ whole genome shotgun (WGS) entry which is preliminary data.</text>
</comment>
<dbReference type="EMBL" id="JAHLQL010000001">
    <property type="protein sequence ID" value="MBU5590520.1"/>
    <property type="molecule type" value="Genomic_DNA"/>
</dbReference>
<accession>A0ABS6EWB1</accession>
<evidence type="ECO:0000256" key="2">
    <source>
        <dbReference type="SAM" id="Phobius"/>
    </source>
</evidence>